<feature type="domain" description="Calcineurin-like phosphoesterase" evidence="2">
    <location>
        <begin position="1"/>
        <end position="156"/>
    </location>
</feature>
<reference evidence="4" key="1">
    <citation type="submission" date="2017-09" db="EMBL/GenBank/DDBJ databases">
        <title>Depth-based differentiation of microbial function through sediment-hosted aquifers and enrichment of novel symbionts in the deep terrestrial subsurface.</title>
        <authorList>
            <person name="Probst A.J."/>
            <person name="Ladd B."/>
            <person name="Jarett J.K."/>
            <person name="Geller-Mcgrath D.E."/>
            <person name="Sieber C.M.K."/>
            <person name="Emerson J.B."/>
            <person name="Anantharaman K."/>
            <person name="Thomas B.C."/>
            <person name="Malmstrom R."/>
            <person name="Stieglmeier M."/>
            <person name="Klingl A."/>
            <person name="Woyke T."/>
            <person name="Ryan C.M."/>
            <person name="Banfield J.F."/>
        </authorList>
    </citation>
    <scope>NUCLEOTIDE SEQUENCE [LARGE SCALE GENOMIC DNA]</scope>
</reference>
<dbReference type="SUPFAM" id="SSF56300">
    <property type="entry name" value="Metallo-dependent phosphatases"/>
    <property type="match status" value="1"/>
</dbReference>
<proteinExistence type="inferred from homology"/>
<dbReference type="PANTHER" id="PTHR43165:SF1">
    <property type="entry name" value="PHOSPHODIESTERASE MJ0936"/>
    <property type="match status" value="1"/>
</dbReference>
<dbReference type="Proteomes" id="UP000228533">
    <property type="component" value="Unassembled WGS sequence"/>
</dbReference>
<dbReference type="InterPro" id="IPR024654">
    <property type="entry name" value="Calcineurin-like_PHP_lpxH"/>
</dbReference>
<accession>A0A2M6WUG6</accession>
<dbReference type="PANTHER" id="PTHR43165">
    <property type="entry name" value="METALLOPHOSPHOESTERASE"/>
    <property type="match status" value="1"/>
</dbReference>
<comment type="similarity">
    <text evidence="1">Belongs to the metallophosphoesterase superfamily. YfcE family.</text>
</comment>
<dbReference type="Gene3D" id="3.60.21.10">
    <property type="match status" value="1"/>
</dbReference>
<dbReference type="EMBL" id="PFAM01000006">
    <property type="protein sequence ID" value="PIT96366.1"/>
    <property type="molecule type" value="Genomic_DNA"/>
</dbReference>
<sequence length="167" mass="18860">MLLAIISDIHDNLPNLQKALKAIKQRHTRVVLCTGDLTNRDTLKVLATEFTGPIYIVQGNGCNYTKNDLAKHFNIHDLGRNGGTIKLDSEVFGLCHEPKLITNLIKNTKQEPKIIFYGHTHKPWEETNPTGIKLINSGNLSNTHYPPTFAFYKTTNKKLELILVNEL</sequence>
<comment type="caution">
    <text evidence="3">The sequence shown here is derived from an EMBL/GenBank/DDBJ whole genome shotgun (WGS) entry which is preliminary data.</text>
</comment>
<name>A0A2M6WUG6_9BACT</name>
<evidence type="ECO:0000256" key="1">
    <source>
        <dbReference type="ARBA" id="ARBA00008950"/>
    </source>
</evidence>
<evidence type="ECO:0000313" key="4">
    <source>
        <dbReference type="Proteomes" id="UP000228533"/>
    </source>
</evidence>
<organism evidence="3 4">
    <name type="scientific">Candidatus Falkowbacteria bacterium CG10_big_fil_rev_8_21_14_0_10_37_14</name>
    <dbReference type="NCBI Taxonomy" id="1974561"/>
    <lineage>
        <taxon>Bacteria</taxon>
        <taxon>Candidatus Falkowiibacteriota</taxon>
    </lineage>
</organism>
<dbReference type="Pfam" id="PF12850">
    <property type="entry name" value="Metallophos_2"/>
    <property type="match status" value="1"/>
</dbReference>
<evidence type="ECO:0000313" key="3">
    <source>
        <dbReference type="EMBL" id="PIT96366.1"/>
    </source>
</evidence>
<protein>
    <recommendedName>
        <fullName evidence="2">Calcineurin-like phosphoesterase domain-containing protein</fullName>
    </recommendedName>
</protein>
<gene>
    <name evidence="3" type="ORF">COT94_00830</name>
</gene>
<dbReference type="InterPro" id="IPR029052">
    <property type="entry name" value="Metallo-depent_PP-like"/>
</dbReference>
<evidence type="ECO:0000259" key="2">
    <source>
        <dbReference type="Pfam" id="PF12850"/>
    </source>
</evidence>
<dbReference type="AlphaFoldDB" id="A0A2M6WUG6"/>
<dbReference type="InterPro" id="IPR053193">
    <property type="entry name" value="MetalloPDE_YfcE-like"/>
</dbReference>